<dbReference type="PANTHER" id="PTHR23076">
    <property type="entry name" value="METALLOPROTEASE M41 FTSH"/>
    <property type="match status" value="1"/>
</dbReference>
<name>K6HAX1_9BACT</name>
<dbReference type="PROSITE" id="PS00674">
    <property type="entry name" value="AAA"/>
    <property type="match status" value="1"/>
</dbReference>
<dbReference type="GO" id="GO:0030163">
    <property type="term" value="P:protein catabolic process"/>
    <property type="evidence" value="ECO:0007669"/>
    <property type="project" value="UniProtKB-UniRule"/>
</dbReference>
<evidence type="ECO:0000256" key="8">
    <source>
        <dbReference type="ARBA" id="ARBA00022801"/>
    </source>
</evidence>
<dbReference type="PANTHER" id="PTHR23076:SF97">
    <property type="entry name" value="ATP-DEPENDENT ZINC METALLOPROTEASE YME1L1"/>
    <property type="match status" value="1"/>
</dbReference>
<keyword evidence="4 15" id="KW-0645">Protease</keyword>
<feature type="binding site" evidence="15">
    <location>
        <position position="491"/>
    </location>
    <ligand>
        <name>Zn(2+)</name>
        <dbReference type="ChEBI" id="CHEBI:29105"/>
        <note>catalytic</note>
    </ligand>
</feature>
<dbReference type="Pfam" id="PF17862">
    <property type="entry name" value="AAA_lid_3"/>
    <property type="match status" value="1"/>
</dbReference>
<dbReference type="InterPro" id="IPR037219">
    <property type="entry name" value="Peptidase_M41-like"/>
</dbReference>
<dbReference type="GO" id="GO:0005524">
    <property type="term" value="F:ATP binding"/>
    <property type="evidence" value="ECO:0007669"/>
    <property type="project" value="UniProtKB-UniRule"/>
</dbReference>
<comment type="subunit">
    <text evidence="15">Homohexamer.</text>
</comment>
<dbReference type="GO" id="GO:0005886">
    <property type="term" value="C:plasma membrane"/>
    <property type="evidence" value="ECO:0007669"/>
    <property type="project" value="UniProtKB-SubCell"/>
</dbReference>
<keyword evidence="7 15" id="KW-0547">Nucleotide-binding</keyword>
<evidence type="ECO:0000256" key="17">
    <source>
        <dbReference type="SAM" id="MobiDB-lite"/>
    </source>
</evidence>
<evidence type="ECO:0000256" key="11">
    <source>
        <dbReference type="ARBA" id="ARBA00022989"/>
    </source>
</evidence>
<evidence type="ECO:0000256" key="6">
    <source>
        <dbReference type="ARBA" id="ARBA00022723"/>
    </source>
</evidence>
<dbReference type="Gene3D" id="3.30.720.210">
    <property type="match status" value="1"/>
</dbReference>
<dbReference type="InterPro" id="IPR041569">
    <property type="entry name" value="AAA_lid_3"/>
</dbReference>
<dbReference type="Gene3D" id="1.20.58.760">
    <property type="entry name" value="Peptidase M41"/>
    <property type="match status" value="1"/>
</dbReference>
<dbReference type="GO" id="GO:0016887">
    <property type="term" value="F:ATP hydrolysis activity"/>
    <property type="evidence" value="ECO:0007669"/>
    <property type="project" value="UniProtKB-UniRule"/>
</dbReference>
<comment type="caution">
    <text evidence="15">Lacks conserved residue(s) required for the propagation of feature annotation.</text>
</comment>
<dbReference type="EC" id="3.4.24.-" evidence="15"/>
<evidence type="ECO:0000256" key="5">
    <source>
        <dbReference type="ARBA" id="ARBA00022692"/>
    </source>
</evidence>
<dbReference type="FunFam" id="1.10.8.60:FF:000001">
    <property type="entry name" value="ATP-dependent zinc metalloprotease FtsH"/>
    <property type="match status" value="1"/>
</dbReference>
<keyword evidence="11 15" id="KW-1133">Transmembrane helix</keyword>
<evidence type="ECO:0000313" key="19">
    <source>
        <dbReference type="EMBL" id="EKO39628.1"/>
    </source>
</evidence>
<keyword evidence="9 15" id="KW-0862">Zinc</keyword>
<sequence>MNSFAKNLMLWAAISLVMVVLFNLFNQPQSQSAKLSYSEFMQKVNAGDVVSVKIQGKKITGVATGGGKFLTYAPEDPNLVGTLMAKKIEVMAEPDEESPWYMTLLVSWFPMLLLVGVWIFFMRQMQGGGGRAMNFGRSRARMITQEQTRITFDDVAGVDEAKEELTEVVQFLSDPKKFTRLGGRIPKGVLLVGSPGTGKTLLARAVAGEAGVPFFSISGSDFVEMFVGVGAARVRDLFLQGKKNAPCLIFIDEIDAVGRQRGAGLGGGHDEREQTLNQLLVEMDGFESNEGVILIAATNRPDVLDPALLRPGRFDRQVVVPTPDVRGRRRILEVHTRRSPLSPDVDLEVLARGTPGFSGADLENLVNEAALQAAKINKDRVDMADFEHAKDKVLMGKERRSLILTDDEKRTTAYHEAGHALVAKKLPGTDPIHKVSIIPRGMALGITMQLPVDDRHNYSRDFLQNNLAVLMGGRVAEELVLNQLTTGAGNDIERATTMARKMVCSWGMSEVLGPLSYGESENEIFLGKDLVHHRNFSEETSRQIDAEVRKIVESAYRRAKNILENEPEALEAVAKALLERETISGADIDILLRGEQLPPQEAPAGTPGGASGTSAAASPASGPETASGAAAAQATTAEAAPGTGDEFTLEPDDGQHPEGSSDAAAARPDQGKDAK</sequence>
<gene>
    <name evidence="15" type="primary">ftsH</name>
    <name evidence="19" type="ORF">B193_1648</name>
</gene>
<comment type="similarity">
    <text evidence="14 15">In the central section; belongs to the AAA ATPase family.</text>
</comment>
<evidence type="ECO:0000256" key="12">
    <source>
        <dbReference type="ARBA" id="ARBA00023049"/>
    </source>
</evidence>
<evidence type="ECO:0000256" key="1">
    <source>
        <dbReference type="ARBA" id="ARBA00004370"/>
    </source>
</evidence>
<dbReference type="InterPro" id="IPR000642">
    <property type="entry name" value="Peptidase_M41"/>
</dbReference>
<dbReference type="CDD" id="cd19501">
    <property type="entry name" value="RecA-like_FtsH"/>
    <property type="match status" value="1"/>
</dbReference>
<feature type="binding site" evidence="15">
    <location>
        <begin position="193"/>
        <end position="200"/>
    </location>
    <ligand>
        <name>ATP</name>
        <dbReference type="ChEBI" id="CHEBI:30616"/>
    </ligand>
</feature>
<dbReference type="InterPro" id="IPR003593">
    <property type="entry name" value="AAA+_ATPase"/>
</dbReference>
<dbReference type="HAMAP" id="MF_01458">
    <property type="entry name" value="FtsH"/>
    <property type="match status" value="1"/>
</dbReference>
<evidence type="ECO:0000256" key="14">
    <source>
        <dbReference type="ARBA" id="ARBA00061570"/>
    </source>
</evidence>
<evidence type="ECO:0000256" key="13">
    <source>
        <dbReference type="ARBA" id="ARBA00023136"/>
    </source>
</evidence>
<feature type="transmembrane region" description="Helical" evidence="15">
    <location>
        <begin position="100"/>
        <end position="121"/>
    </location>
</feature>
<dbReference type="NCBIfam" id="TIGR01241">
    <property type="entry name" value="FtsH_fam"/>
    <property type="match status" value="1"/>
</dbReference>
<evidence type="ECO:0000256" key="10">
    <source>
        <dbReference type="ARBA" id="ARBA00022840"/>
    </source>
</evidence>
<feature type="compositionally biased region" description="Low complexity" evidence="17">
    <location>
        <begin position="612"/>
        <end position="644"/>
    </location>
</feature>
<evidence type="ECO:0000256" key="3">
    <source>
        <dbReference type="ARBA" id="ARBA00022475"/>
    </source>
</evidence>
<dbReference type="Gene3D" id="3.40.50.300">
    <property type="entry name" value="P-loop containing nucleotide triphosphate hydrolases"/>
    <property type="match status" value="1"/>
</dbReference>
<evidence type="ECO:0000256" key="4">
    <source>
        <dbReference type="ARBA" id="ARBA00022670"/>
    </source>
</evidence>
<dbReference type="InterPro" id="IPR027417">
    <property type="entry name" value="P-loop_NTPase"/>
</dbReference>
<reference evidence="19 20" key="1">
    <citation type="submission" date="2012-07" db="EMBL/GenBank/DDBJ databases">
        <title>Draft genome sequence of Desulfovibrio magneticus str. Maddingley MBC34 obtained from a metagenomic sequence of a methanogenic enrichment isolated from coal-seam formation water in Victoria, Australia.</title>
        <authorList>
            <person name="Greenfield P."/>
            <person name="Hendry P."/>
            <person name="Li D."/>
            <person name="Rosewarne C.P."/>
            <person name="Tran-Dinh N."/>
            <person name="Elbourne L.D.H."/>
            <person name="Paulsen I.T."/>
            <person name="Midgley D.J."/>
        </authorList>
    </citation>
    <scope>NUCLEOTIDE SEQUENCE [LARGE SCALE GENOMIC DNA]</scope>
    <source>
        <strain evidence="20">Maddingley MBC34</strain>
    </source>
</reference>
<dbReference type="Pfam" id="PF06480">
    <property type="entry name" value="FtsH_ext"/>
    <property type="match status" value="1"/>
</dbReference>
<evidence type="ECO:0000256" key="9">
    <source>
        <dbReference type="ARBA" id="ARBA00022833"/>
    </source>
</evidence>
<evidence type="ECO:0000256" key="15">
    <source>
        <dbReference type="HAMAP-Rule" id="MF_01458"/>
    </source>
</evidence>
<dbReference type="EMBL" id="ALAO01000126">
    <property type="protein sequence ID" value="EKO39628.1"/>
    <property type="molecule type" value="Genomic_DNA"/>
</dbReference>
<evidence type="ECO:0000256" key="16">
    <source>
        <dbReference type="RuleBase" id="RU003651"/>
    </source>
</evidence>
<evidence type="ECO:0000256" key="7">
    <source>
        <dbReference type="ARBA" id="ARBA00022741"/>
    </source>
</evidence>
<dbReference type="InterPro" id="IPR011546">
    <property type="entry name" value="Pept_M41_FtsH_extracell"/>
</dbReference>
<feature type="region of interest" description="Disordered" evidence="17">
    <location>
        <begin position="598"/>
        <end position="675"/>
    </location>
</feature>
<dbReference type="GO" id="GO:0004176">
    <property type="term" value="F:ATP-dependent peptidase activity"/>
    <property type="evidence" value="ECO:0007669"/>
    <property type="project" value="InterPro"/>
</dbReference>
<dbReference type="GO" id="GO:0006508">
    <property type="term" value="P:proteolysis"/>
    <property type="evidence" value="ECO:0007669"/>
    <property type="project" value="UniProtKB-KW"/>
</dbReference>
<evidence type="ECO:0000256" key="2">
    <source>
        <dbReference type="ARBA" id="ARBA00010044"/>
    </source>
</evidence>
<accession>K6HAX1</accession>
<keyword evidence="6 15" id="KW-0479">Metal-binding</keyword>
<dbReference type="FunFam" id="3.40.50.300:FF:000001">
    <property type="entry name" value="ATP-dependent zinc metalloprotease FtsH"/>
    <property type="match status" value="1"/>
</dbReference>
<protein>
    <recommendedName>
        <fullName evidence="15">ATP-dependent zinc metalloprotease FtsH</fullName>
        <ecNumber evidence="15">3.4.24.-</ecNumber>
    </recommendedName>
</protein>
<comment type="function">
    <text evidence="15">Acts as a processive, ATP-dependent zinc metallopeptidase for both cytoplasmic and membrane proteins. Plays a role in the quality control of integral membrane proteins.</text>
</comment>
<comment type="similarity">
    <text evidence="16">Belongs to the AAA ATPase family.</text>
</comment>
<evidence type="ECO:0000259" key="18">
    <source>
        <dbReference type="SMART" id="SM00382"/>
    </source>
</evidence>
<proteinExistence type="inferred from homology"/>
<comment type="similarity">
    <text evidence="2 15">In the C-terminal section; belongs to the peptidase M41 family.</text>
</comment>
<dbReference type="InterPro" id="IPR003960">
    <property type="entry name" value="ATPase_AAA_CS"/>
</dbReference>
<keyword evidence="13 15" id="KW-0472">Membrane</keyword>
<dbReference type="Pfam" id="PF00004">
    <property type="entry name" value="AAA"/>
    <property type="match status" value="1"/>
</dbReference>
<dbReference type="Proteomes" id="UP000006272">
    <property type="component" value="Unassembled WGS sequence"/>
</dbReference>
<keyword evidence="8 15" id="KW-0378">Hydrolase</keyword>
<dbReference type="FunFam" id="1.20.58.760:FF:000001">
    <property type="entry name" value="ATP-dependent zinc metalloprotease FtsH"/>
    <property type="match status" value="1"/>
</dbReference>
<keyword evidence="12 15" id="KW-0482">Metalloprotease</keyword>
<organism evidence="19 20">
    <name type="scientific">Solidesulfovibrio magneticus str. Maddingley MBC34</name>
    <dbReference type="NCBI Taxonomy" id="1206767"/>
    <lineage>
        <taxon>Bacteria</taxon>
        <taxon>Pseudomonadati</taxon>
        <taxon>Thermodesulfobacteriota</taxon>
        <taxon>Desulfovibrionia</taxon>
        <taxon>Desulfovibrionales</taxon>
        <taxon>Desulfovibrionaceae</taxon>
        <taxon>Solidesulfovibrio</taxon>
    </lineage>
</organism>
<keyword evidence="5 15" id="KW-0812">Transmembrane</keyword>
<dbReference type="Gene3D" id="1.10.8.60">
    <property type="match status" value="1"/>
</dbReference>
<comment type="subcellular location">
    <subcellularLocation>
        <location evidence="15">Cell membrane</location>
        <topology evidence="15">Multi-pass membrane protein</topology>
        <orientation evidence="15">Cytoplasmic side</orientation>
    </subcellularLocation>
    <subcellularLocation>
        <location evidence="1">Membrane</location>
    </subcellularLocation>
</comment>
<dbReference type="SMART" id="SM00382">
    <property type="entry name" value="AAA"/>
    <property type="match status" value="1"/>
</dbReference>
<comment type="caution">
    <text evidence="19">The sequence shown here is derived from an EMBL/GenBank/DDBJ whole genome shotgun (WGS) entry which is preliminary data.</text>
</comment>
<evidence type="ECO:0000313" key="20">
    <source>
        <dbReference type="Proteomes" id="UP000006272"/>
    </source>
</evidence>
<keyword evidence="10 15" id="KW-0067">ATP-binding</keyword>
<feature type="active site" evidence="15">
    <location>
        <position position="416"/>
    </location>
</feature>
<dbReference type="SUPFAM" id="SSF140990">
    <property type="entry name" value="FtsH protease domain-like"/>
    <property type="match status" value="1"/>
</dbReference>
<comment type="cofactor">
    <cofactor evidence="15">
        <name>Zn(2+)</name>
        <dbReference type="ChEBI" id="CHEBI:29105"/>
    </cofactor>
    <text evidence="15">Binds 1 zinc ion per subunit.</text>
</comment>
<dbReference type="InterPro" id="IPR003959">
    <property type="entry name" value="ATPase_AAA_core"/>
</dbReference>
<dbReference type="AlphaFoldDB" id="K6HAX1"/>
<dbReference type="Pfam" id="PF01434">
    <property type="entry name" value="Peptidase_M41"/>
    <property type="match status" value="1"/>
</dbReference>
<dbReference type="GO" id="GO:0008270">
    <property type="term" value="F:zinc ion binding"/>
    <property type="evidence" value="ECO:0007669"/>
    <property type="project" value="UniProtKB-UniRule"/>
</dbReference>
<keyword evidence="3 15" id="KW-1003">Cell membrane</keyword>
<dbReference type="SUPFAM" id="SSF52540">
    <property type="entry name" value="P-loop containing nucleoside triphosphate hydrolases"/>
    <property type="match status" value="1"/>
</dbReference>
<feature type="binding site" evidence="15">
    <location>
        <position position="415"/>
    </location>
    <ligand>
        <name>Zn(2+)</name>
        <dbReference type="ChEBI" id="CHEBI:29105"/>
        <note>catalytic</note>
    </ligand>
</feature>
<feature type="binding site" evidence="15">
    <location>
        <position position="419"/>
    </location>
    <ligand>
        <name>Zn(2+)</name>
        <dbReference type="ChEBI" id="CHEBI:29105"/>
        <note>catalytic</note>
    </ligand>
</feature>
<dbReference type="GO" id="GO:0004222">
    <property type="term" value="F:metalloendopeptidase activity"/>
    <property type="evidence" value="ECO:0007669"/>
    <property type="project" value="InterPro"/>
</dbReference>
<dbReference type="PATRIC" id="fig|1206767.3.peg.1613"/>
<feature type="domain" description="AAA+ ATPase" evidence="18">
    <location>
        <begin position="185"/>
        <end position="324"/>
    </location>
</feature>
<dbReference type="InterPro" id="IPR005936">
    <property type="entry name" value="FtsH"/>
</dbReference>